<dbReference type="InterPro" id="IPR012338">
    <property type="entry name" value="Beta-lactam/transpept-like"/>
</dbReference>
<accession>A0A540R798</accession>
<dbReference type="GO" id="GO:0004359">
    <property type="term" value="F:glutaminase activity"/>
    <property type="evidence" value="ECO:0007669"/>
    <property type="project" value="UniProtKB-UniRule"/>
</dbReference>
<evidence type="ECO:0000256" key="7">
    <source>
        <dbReference type="HAMAP-Rule" id="MF_00313"/>
    </source>
</evidence>
<dbReference type="SUPFAM" id="SSF52091">
    <property type="entry name" value="SpoIIaa-like"/>
    <property type="match status" value="1"/>
</dbReference>
<protein>
    <recommendedName>
        <fullName evidence="6 7">Glutaminase</fullName>
        <ecNumber evidence="3 7">3.5.1.2</ecNumber>
    </recommendedName>
</protein>
<dbReference type="PANTHER" id="PTHR12544:SF29">
    <property type="entry name" value="GLUTAMINASE"/>
    <property type="match status" value="1"/>
</dbReference>
<comment type="similarity">
    <text evidence="1 7">Belongs to the glutaminase family.</text>
</comment>
<dbReference type="NCBIfam" id="NF002134">
    <property type="entry name" value="PRK00971.1-4"/>
    <property type="match status" value="1"/>
</dbReference>
<dbReference type="GO" id="GO:0006537">
    <property type="term" value="P:glutamate biosynthetic process"/>
    <property type="evidence" value="ECO:0007669"/>
    <property type="project" value="TreeGrafter"/>
</dbReference>
<dbReference type="Pfam" id="PF04960">
    <property type="entry name" value="Glutaminase"/>
    <property type="match status" value="1"/>
</dbReference>
<feature type="binding site" evidence="7">
    <location>
        <position position="166"/>
    </location>
    <ligand>
        <name>substrate</name>
    </ligand>
</feature>
<reference evidence="9 10" key="1">
    <citation type="submission" date="2019-06" db="EMBL/GenBank/DDBJ databases">
        <title>Draft genome of C. phoceense Strain 272.</title>
        <authorList>
            <person name="Pacheco L.G.C."/>
            <person name="Barberis C.M."/>
            <person name="Almuzara M.N."/>
            <person name="Traglia G.M."/>
            <person name="Santos C.S."/>
            <person name="Rocha D.J.P.G."/>
            <person name="Aguiar E.R.G.R."/>
            <person name="Vay C.A."/>
        </authorList>
    </citation>
    <scope>NUCLEOTIDE SEQUENCE [LARGE SCALE GENOMIC DNA]</scope>
    <source>
        <strain evidence="9 10">272</strain>
    </source>
</reference>
<dbReference type="Gene3D" id="3.40.710.10">
    <property type="entry name" value="DD-peptidase/beta-lactamase superfamily"/>
    <property type="match status" value="1"/>
</dbReference>
<feature type="binding site" evidence="7">
    <location>
        <position position="159"/>
    </location>
    <ligand>
        <name>substrate</name>
    </ligand>
</feature>
<dbReference type="EMBL" id="VHIR01000007">
    <property type="protein sequence ID" value="TQE43620.1"/>
    <property type="molecule type" value="Genomic_DNA"/>
</dbReference>
<comment type="caution">
    <text evidence="9">The sequence shown here is derived from an EMBL/GenBank/DDBJ whole genome shotgun (WGS) entry which is preliminary data.</text>
</comment>
<feature type="binding site" evidence="7">
    <location>
        <position position="64"/>
    </location>
    <ligand>
        <name>substrate</name>
    </ligand>
</feature>
<feature type="binding site" evidence="7">
    <location>
        <position position="260"/>
    </location>
    <ligand>
        <name>substrate</name>
    </ligand>
</feature>
<dbReference type="Proteomes" id="UP000318080">
    <property type="component" value="Unassembled WGS sequence"/>
</dbReference>
<dbReference type="STRING" id="1686286.GCA_900092335_02671"/>
<feature type="binding site" evidence="7">
    <location>
        <position position="113"/>
    </location>
    <ligand>
        <name>substrate</name>
    </ligand>
</feature>
<name>A0A540R798_9CORY</name>
<dbReference type="RefSeq" id="WP_141628875.1">
    <property type="nucleotide sequence ID" value="NZ_VHIR01000007.1"/>
</dbReference>
<proteinExistence type="inferred from homology"/>
<dbReference type="NCBIfam" id="TIGR03814">
    <property type="entry name" value="Gln_ase"/>
    <property type="match status" value="1"/>
</dbReference>
<evidence type="ECO:0000256" key="6">
    <source>
        <dbReference type="ARBA" id="ARBA00070405"/>
    </source>
</evidence>
<dbReference type="InterPro" id="IPR015868">
    <property type="entry name" value="Glutaminase"/>
</dbReference>
<evidence type="ECO:0000256" key="2">
    <source>
        <dbReference type="ARBA" id="ARBA00011881"/>
    </source>
</evidence>
<evidence type="ECO:0000256" key="4">
    <source>
        <dbReference type="ARBA" id="ARBA00022801"/>
    </source>
</evidence>
<comment type="catalytic activity">
    <reaction evidence="5 7">
        <text>L-glutamine + H2O = L-glutamate + NH4(+)</text>
        <dbReference type="Rhea" id="RHEA:15889"/>
        <dbReference type="ChEBI" id="CHEBI:15377"/>
        <dbReference type="ChEBI" id="CHEBI:28938"/>
        <dbReference type="ChEBI" id="CHEBI:29985"/>
        <dbReference type="ChEBI" id="CHEBI:58359"/>
        <dbReference type="EC" id="3.5.1.2"/>
    </reaction>
</comment>
<evidence type="ECO:0000313" key="9">
    <source>
        <dbReference type="EMBL" id="TQE43620.1"/>
    </source>
</evidence>
<gene>
    <name evidence="7" type="primary">glsA</name>
    <name evidence="9" type="ORF">EJK80_06335</name>
</gene>
<keyword evidence="4 7" id="KW-0378">Hydrolase</keyword>
<dbReference type="AlphaFoldDB" id="A0A540R798"/>
<evidence type="ECO:0000256" key="5">
    <source>
        <dbReference type="ARBA" id="ARBA00049534"/>
    </source>
</evidence>
<evidence type="ECO:0000313" key="10">
    <source>
        <dbReference type="Proteomes" id="UP000318080"/>
    </source>
</evidence>
<dbReference type="GO" id="GO:0006543">
    <property type="term" value="P:L-glutamine catabolic process"/>
    <property type="evidence" value="ECO:0007669"/>
    <property type="project" value="TreeGrafter"/>
</dbReference>
<feature type="binding site" evidence="7">
    <location>
        <position position="242"/>
    </location>
    <ligand>
        <name>substrate</name>
    </ligand>
</feature>
<dbReference type="HAMAP" id="MF_00313">
    <property type="entry name" value="Glutaminase"/>
    <property type="match status" value="1"/>
</dbReference>
<comment type="subunit">
    <text evidence="2 7">Homotetramer.</text>
</comment>
<dbReference type="InterPro" id="IPR002645">
    <property type="entry name" value="STAS_dom"/>
</dbReference>
<organism evidence="9 10">
    <name type="scientific">Corynebacterium phoceense</name>
    <dbReference type="NCBI Taxonomy" id="1686286"/>
    <lineage>
        <taxon>Bacteria</taxon>
        <taxon>Bacillati</taxon>
        <taxon>Actinomycetota</taxon>
        <taxon>Actinomycetes</taxon>
        <taxon>Mycobacteriales</taxon>
        <taxon>Corynebacteriaceae</taxon>
        <taxon>Corynebacterium</taxon>
    </lineage>
</organism>
<feature type="domain" description="STAS" evidence="8">
    <location>
        <begin position="328"/>
        <end position="392"/>
    </location>
</feature>
<keyword evidence="7" id="KW-0007">Acetylation</keyword>
<dbReference type="FunFam" id="3.40.710.10:FF:000005">
    <property type="entry name" value="Glutaminase"/>
    <property type="match status" value="1"/>
</dbReference>
<evidence type="ECO:0000256" key="3">
    <source>
        <dbReference type="ARBA" id="ARBA00012918"/>
    </source>
</evidence>
<dbReference type="PROSITE" id="PS50801">
    <property type="entry name" value="STAS"/>
    <property type="match status" value="1"/>
</dbReference>
<evidence type="ECO:0000259" key="8">
    <source>
        <dbReference type="PROSITE" id="PS50801"/>
    </source>
</evidence>
<evidence type="ECO:0000256" key="1">
    <source>
        <dbReference type="ARBA" id="ARBA00011076"/>
    </source>
</evidence>
<feature type="binding site" evidence="7">
    <location>
        <position position="190"/>
    </location>
    <ligand>
        <name>substrate</name>
    </ligand>
</feature>
<dbReference type="EC" id="3.5.1.2" evidence="3 7"/>
<dbReference type="InterPro" id="IPR036513">
    <property type="entry name" value="STAS_dom_sf"/>
</dbReference>
<sequence length="426" mass="45922">MKTPIPYYLGQILESVRDEDGGEVAEYIPELANADPDKLAVALCSSTGHVYSAGDAEHEFSIQSISKPFVYALALQELGLDAVRDVVGMEPSGEAFNELSLGRDYRPVNPLINAGAIAVNQLINGVDSSVEDRNARLNEYFSRLAGRDLSVDAGVADSELNHADRNLSLAHMLRNYDIIKDDAHDAVLSYTHQCAIRVDVRDLAVMSATLANGGRQPVTGDKILDADVCRLTLAVMSSCGMYDGAGRWMAEVGIPAKSGVAGGLLGTLPGQLGVATFSPRLNESGNSVRGVEAFKLLSSDMGLHLMSTDNRVGTHPIRSKEEDEDHAVIHLQGHINFSAAEAILYELQGYDLDACRVALDISQVPSLNRVGRRMLKEGLRRLREGGNEIAVIDPDGTLTDRELSDGTVVPLADAEDYHINGEDVRD</sequence>
<keyword evidence="10" id="KW-1185">Reference proteome</keyword>
<dbReference type="SUPFAM" id="SSF56601">
    <property type="entry name" value="beta-lactamase/transpeptidase-like"/>
    <property type="match status" value="1"/>
</dbReference>
<dbReference type="Gene3D" id="3.30.750.24">
    <property type="entry name" value="STAS domain"/>
    <property type="match status" value="1"/>
</dbReference>
<dbReference type="PANTHER" id="PTHR12544">
    <property type="entry name" value="GLUTAMINASE"/>
    <property type="match status" value="1"/>
</dbReference>